<sequence>MPICLGACYHSSYGVEWIIGEVDLCLHITAKDTSGFSLQHVYTITQRNQYVCEAACIWVLEQSADPELTCTLGLDLQANVPCCFSLALCLFVKAVKDNNPQVYLPLATSVAHFMWYPPEVCSSGAVGFAGCCLKNFCRLAYQSKVSLLACYSYMEDVLLDCLTIGSAFSAYGGWGRLVNKSNLWLPLCSWTGMSCNSQLAWCQMLVALAFVCNQMDNDEYKLVAPLVSLSASKRPCTAPSGCSIPCLPSGGVPSTGTSNRPSVNGSPTSGSERHSLNSLAIKHCCIILYL</sequence>
<organism evidence="1 2">
    <name type="scientific">Entomophthora muscae</name>
    <dbReference type="NCBI Taxonomy" id="34485"/>
    <lineage>
        <taxon>Eukaryota</taxon>
        <taxon>Fungi</taxon>
        <taxon>Fungi incertae sedis</taxon>
        <taxon>Zoopagomycota</taxon>
        <taxon>Entomophthoromycotina</taxon>
        <taxon>Entomophthoromycetes</taxon>
        <taxon>Entomophthorales</taxon>
        <taxon>Entomophthoraceae</taxon>
        <taxon>Entomophthora</taxon>
    </lineage>
</organism>
<keyword evidence="2" id="KW-1185">Reference proteome</keyword>
<reference evidence="1" key="1">
    <citation type="submission" date="2022-04" db="EMBL/GenBank/DDBJ databases">
        <title>Genome of the entomopathogenic fungus Entomophthora muscae.</title>
        <authorList>
            <person name="Elya C."/>
            <person name="Lovett B.R."/>
            <person name="Lee E."/>
            <person name="Macias A.M."/>
            <person name="Hajek A.E."/>
            <person name="De Bivort B.L."/>
            <person name="Kasson M.T."/>
            <person name="De Fine Licht H.H."/>
            <person name="Stajich J.E."/>
        </authorList>
    </citation>
    <scope>NUCLEOTIDE SEQUENCE</scope>
    <source>
        <strain evidence="1">Berkeley</strain>
    </source>
</reference>
<proteinExistence type="predicted"/>
<evidence type="ECO:0000313" key="2">
    <source>
        <dbReference type="Proteomes" id="UP001165960"/>
    </source>
</evidence>
<protein>
    <submittedName>
        <fullName evidence="1">Uncharacterized protein</fullName>
    </submittedName>
</protein>
<evidence type="ECO:0000313" key="1">
    <source>
        <dbReference type="EMBL" id="KAJ9090235.1"/>
    </source>
</evidence>
<comment type="caution">
    <text evidence="1">The sequence shown here is derived from an EMBL/GenBank/DDBJ whole genome shotgun (WGS) entry which is preliminary data.</text>
</comment>
<accession>A0ACC2UT11</accession>
<name>A0ACC2UT11_9FUNG</name>
<gene>
    <name evidence="1" type="ORF">DSO57_1004488</name>
</gene>
<dbReference type="Proteomes" id="UP001165960">
    <property type="component" value="Unassembled WGS sequence"/>
</dbReference>
<dbReference type="EMBL" id="QTSX02000011">
    <property type="protein sequence ID" value="KAJ9090235.1"/>
    <property type="molecule type" value="Genomic_DNA"/>
</dbReference>